<dbReference type="OrthoDB" id="666248at2759"/>
<dbReference type="InterPro" id="IPR013187">
    <property type="entry name" value="F-box-assoc_dom_typ3"/>
</dbReference>
<dbReference type="AlphaFoldDB" id="A0A1E5WLB8"/>
<name>A0A1E5WLB8_9POAL</name>
<dbReference type="Proteomes" id="UP000095767">
    <property type="component" value="Unassembled WGS sequence"/>
</dbReference>
<proteinExistence type="predicted"/>
<dbReference type="Pfam" id="PF08268">
    <property type="entry name" value="FBA_3"/>
    <property type="match status" value="1"/>
</dbReference>
<dbReference type="STRING" id="888268.A0A1E5WLB8"/>
<protein>
    <recommendedName>
        <fullName evidence="1">F-box associated beta-propeller type 3 domain-containing protein</fullName>
    </recommendedName>
</protein>
<gene>
    <name evidence="2" type="ORF">BAE44_0000775</name>
</gene>
<accession>A0A1E5WLB8</accession>
<reference evidence="2 3" key="1">
    <citation type="submission" date="2016-09" db="EMBL/GenBank/DDBJ databases">
        <title>The draft genome of Dichanthelium oligosanthes: A C3 panicoid grass species.</title>
        <authorList>
            <person name="Studer A.J."/>
            <person name="Schnable J.C."/>
            <person name="Brutnell T.P."/>
        </authorList>
    </citation>
    <scope>NUCLEOTIDE SEQUENCE [LARGE SCALE GENOMIC DNA]</scope>
    <source>
        <strain evidence="3">cv. Kellogg 1175</strain>
        <tissue evidence="2">Leaf</tissue>
    </source>
</reference>
<organism evidence="2 3">
    <name type="scientific">Dichanthelium oligosanthes</name>
    <dbReference type="NCBI Taxonomy" id="888268"/>
    <lineage>
        <taxon>Eukaryota</taxon>
        <taxon>Viridiplantae</taxon>
        <taxon>Streptophyta</taxon>
        <taxon>Embryophyta</taxon>
        <taxon>Tracheophyta</taxon>
        <taxon>Spermatophyta</taxon>
        <taxon>Magnoliopsida</taxon>
        <taxon>Liliopsida</taxon>
        <taxon>Poales</taxon>
        <taxon>Poaceae</taxon>
        <taxon>PACMAD clade</taxon>
        <taxon>Panicoideae</taxon>
        <taxon>Panicodae</taxon>
        <taxon>Paniceae</taxon>
        <taxon>Dichantheliinae</taxon>
        <taxon>Dichanthelium</taxon>
    </lineage>
</organism>
<evidence type="ECO:0000313" key="3">
    <source>
        <dbReference type="Proteomes" id="UP000095767"/>
    </source>
</evidence>
<evidence type="ECO:0000259" key="1">
    <source>
        <dbReference type="Pfam" id="PF08268"/>
    </source>
</evidence>
<dbReference type="EMBL" id="LWDX02002590">
    <property type="protein sequence ID" value="OEL38206.1"/>
    <property type="molecule type" value="Genomic_DNA"/>
</dbReference>
<comment type="caution">
    <text evidence="2">The sequence shown here is derived from an EMBL/GenBank/DDBJ whole genome shotgun (WGS) entry which is preliminary data.</text>
</comment>
<keyword evidence="3" id="KW-1185">Reference proteome</keyword>
<sequence length="146" mass="15866">MSGDIVKQIRSFEGLGYFDLSTQADLICVVETSCWSKKRARLLLKPATGAINALPGGSKRTAESICMLGRIPTTGEYKMLRVGIVYPAIVQPCQVITLGSGDGQSWREKSSPPVRVSTRFRFVSVVGGVAYFLSDCFSVNTPDQRA</sequence>
<evidence type="ECO:0000313" key="2">
    <source>
        <dbReference type="EMBL" id="OEL38206.1"/>
    </source>
</evidence>
<feature type="domain" description="F-box associated beta-propeller type 3" evidence="1">
    <location>
        <begin position="34"/>
        <end position="135"/>
    </location>
</feature>